<dbReference type="GO" id="GO:0042500">
    <property type="term" value="F:aspartic endopeptidase activity, intramembrane cleaving"/>
    <property type="evidence" value="ECO:0007669"/>
    <property type="project" value="InterPro"/>
</dbReference>
<organism evidence="10 11">
    <name type="scientific">Dispira parvispora</name>
    <dbReference type="NCBI Taxonomy" id="1520584"/>
    <lineage>
        <taxon>Eukaryota</taxon>
        <taxon>Fungi</taxon>
        <taxon>Fungi incertae sedis</taxon>
        <taxon>Zoopagomycota</taxon>
        <taxon>Kickxellomycotina</taxon>
        <taxon>Dimargaritomycetes</taxon>
        <taxon>Dimargaritales</taxon>
        <taxon>Dimargaritaceae</taxon>
        <taxon>Dispira</taxon>
    </lineage>
</organism>
<keyword evidence="4" id="KW-0378">Hydrolase</keyword>
<dbReference type="GO" id="GO:0098554">
    <property type="term" value="C:cytoplasmic side of endoplasmic reticulum membrane"/>
    <property type="evidence" value="ECO:0007669"/>
    <property type="project" value="TreeGrafter"/>
</dbReference>
<evidence type="ECO:0000256" key="9">
    <source>
        <dbReference type="SAM" id="Phobius"/>
    </source>
</evidence>
<feature type="region of interest" description="Disordered" evidence="8">
    <location>
        <begin position="42"/>
        <end position="67"/>
    </location>
</feature>
<dbReference type="AlphaFoldDB" id="A0A9W8AQ98"/>
<evidence type="ECO:0000256" key="5">
    <source>
        <dbReference type="ARBA" id="ARBA00022824"/>
    </source>
</evidence>
<reference evidence="10" key="1">
    <citation type="submission" date="2022-07" db="EMBL/GenBank/DDBJ databases">
        <title>Phylogenomic reconstructions and comparative analyses of Kickxellomycotina fungi.</title>
        <authorList>
            <person name="Reynolds N.K."/>
            <person name="Stajich J.E."/>
            <person name="Barry K."/>
            <person name="Grigoriev I.V."/>
            <person name="Crous P."/>
            <person name="Smith M.E."/>
        </authorList>
    </citation>
    <scope>NUCLEOTIDE SEQUENCE</scope>
    <source>
        <strain evidence="10">RSA 1196</strain>
    </source>
</reference>
<dbReference type="Pfam" id="PF04258">
    <property type="entry name" value="Peptidase_A22B"/>
    <property type="match status" value="1"/>
</dbReference>
<dbReference type="InterPro" id="IPR006639">
    <property type="entry name" value="Preselin/SPP"/>
</dbReference>
<comment type="caution">
    <text evidence="10">The sequence shown here is derived from an EMBL/GenBank/DDBJ whole genome shotgun (WGS) entry which is preliminary data.</text>
</comment>
<feature type="transmembrane region" description="Helical" evidence="9">
    <location>
        <begin position="330"/>
        <end position="348"/>
    </location>
</feature>
<dbReference type="OrthoDB" id="29661at2759"/>
<dbReference type="Proteomes" id="UP001150925">
    <property type="component" value="Unassembled WGS sequence"/>
</dbReference>
<evidence type="ECO:0000313" key="11">
    <source>
        <dbReference type="Proteomes" id="UP001150925"/>
    </source>
</evidence>
<comment type="similarity">
    <text evidence="2">Belongs to the peptidase A22B family.</text>
</comment>
<dbReference type="GO" id="GO:0033619">
    <property type="term" value="P:membrane protein proteolysis"/>
    <property type="evidence" value="ECO:0007669"/>
    <property type="project" value="TreeGrafter"/>
</dbReference>
<dbReference type="EMBL" id="JANBPY010001086">
    <property type="protein sequence ID" value="KAJ1961697.1"/>
    <property type="molecule type" value="Genomic_DNA"/>
</dbReference>
<evidence type="ECO:0000256" key="4">
    <source>
        <dbReference type="ARBA" id="ARBA00022801"/>
    </source>
</evidence>
<name>A0A9W8AQ98_9FUNG</name>
<evidence type="ECO:0008006" key="12">
    <source>
        <dbReference type="Google" id="ProtNLM"/>
    </source>
</evidence>
<evidence type="ECO:0000256" key="2">
    <source>
        <dbReference type="ARBA" id="ARBA00006859"/>
    </source>
</evidence>
<feature type="transmembrane region" description="Helical" evidence="9">
    <location>
        <begin position="72"/>
        <end position="90"/>
    </location>
</feature>
<evidence type="ECO:0000256" key="1">
    <source>
        <dbReference type="ARBA" id="ARBA00004477"/>
    </source>
</evidence>
<feature type="transmembrane region" description="Helical" evidence="9">
    <location>
        <begin position="174"/>
        <end position="191"/>
    </location>
</feature>
<keyword evidence="6 9" id="KW-1133">Transmembrane helix</keyword>
<evidence type="ECO:0000256" key="3">
    <source>
        <dbReference type="ARBA" id="ARBA00022692"/>
    </source>
</evidence>
<protein>
    <recommendedName>
        <fullName evidence="12">Peptidase A22B, signal peptide peptidase</fullName>
    </recommendedName>
</protein>
<gene>
    <name evidence="10" type="ORF">IWQ62_003778</name>
</gene>
<comment type="subcellular location">
    <subcellularLocation>
        <location evidence="1">Endoplasmic reticulum membrane</location>
        <topology evidence="1">Multi-pass membrane protein</topology>
    </subcellularLocation>
</comment>
<keyword evidence="7 9" id="KW-0472">Membrane</keyword>
<proteinExistence type="inferred from homology"/>
<dbReference type="InterPro" id="IPR007369">
    <property type="entry name" value="Peptidase_A22B_SPP"/>
</dbReference>
<evidence type="ECO:0000256" key="7">
    <source>
        <dbReference type="ARBA" id="ARBA00023136"/>
    </source>
</evidence>
<feature type="transmembrane region" description="Helical" evidence="9">
    <location>
        <begin position="12"/>
        <end position="34"/>
    </location>
</feature>
<feature type="transmembrane region" description="Helical" evidence="9">
    <location>
        <begin position="302"/>
        <end position="324"/>
    </location>
</feature>
<accession>A0A9W8AQ98</accession>
<keyword evidence="3 9" id="KW-0812">Transmembrane</keyword>
<dbReference type="SMART" id="SM00730">
    <property type="entry name" value="PSN"/>
    <property type="match status" value="1"/>
</dbReference>
<keyword evidence="5" id="KW-0256">Endoplasmic reticulum</keyword>
<evidence type="ECO:0000256" key="8">
    <source>
        <dbReference type="SAM" id="MobiDB-lite"/>
    </source>
</evidence>
<feature type="transmembrane region" description="Helical" evidence="9">
    <location>
        <begin position="102"/>
        <end position="122"/>
    </location>
</feature>
<feature type="compositionally biased region" description="Acidic residues" evidence="8">
    <location>
        <begin position="51"/>
        <end position="65"/>
    </location>
</feature>
<dbReference type="PANTHER" id="PTHR12174">
    <property type="entry name" value="SIGNAL PEPTIDE PEPTIDASE"/>
    <property type="match status" value="1"/>
</dbReference>
<evidence type="ECO:0000256" key="6">
    <source>
        <dbReference type="ARBA" id="ARBA00022989"/>
    </source>
</evidence>
<feature type="transmembrane region" description="Helical" evidence="9">
    <location>
        <begin position="250"/>
        <end position="271"/>
    </location>
</feature>
<feature type="transmembrane region" description="Helical" evidence="9">
    <location>
        <begin position="198"/>
        <end position="216"/>
    </location>
</feature>
<dbReference type="PANTHER" id="PTHR12174:SF23">
    <property type="entry name" value="MINOR HISTOCOMPATIBILITY ANTIGEN H13"/>
    <property type="match status" value="1"/>
</dbReference>
<sequence length="376" mass="41454">MAEATTLDAGLGLTYAALIAMALGPIYFGAYGGLARLKSPKDEKKEKVEDDLSDSSDDESEDESEVVSSEDAYMFPVYGSGVLFSLYMVFKYLNKEYITYLLTGYFSIIGVPALTKFFAGLVRSITGIRLPRYHVQVTKRAKSLTHLKFTDLHLAMAVVAIGVTAYYVLTKNWIASNLFGIAFSLSAIQLIRLDSFKTGIIMLMGLFVYDIFWVFGTDVMVSVATKFDGPIKVLWPRNLLSMQPEEPYKMAMLGLGDIVVPGVFVALSLAFDRAQFLASQGYPGVKPVVPRALRHVSFPKPYFTACFTAYILGLVTTMAVMHFFQAAQPALLYLSPACSLSVILVALVRGELSSLFSFTTEEKSEDASKDEKKKES</sequence>
<evidence type="ECO:0000313" key="10">
    <source>
        <dbReference type="EMBL" id="KAJ1961697.1"/>
    </source>
</evidence>
<dbReference type="GO" id="GO:0098553">
    <property type="term" value="C:lumenal side of endoplasmic reticulum membrane"/>
    <property type="evidence" value="ECO:0007669"/>
    <property type="project" value="TreeGrafter"/>
</dbReference>
<keyword evidence="11" id="KW-1185">Reference proteome</keyword>
<feature type="transmembrane region" description="Helical" evidence="9">
    <location>
        <begin position="149"/>
        <end position="168"/>
    </location>
</feature>
<dbReference type="GO" id="GO:0006465">
    <property type="term" value="P:signal peptide processing"/>
    <property type="evidence" value="ECO:0007669"/>
    <property type="project" value="TreeGrafter"/>
</dbReference>